<dbReference type="OrthoDB" id="2886089at2759"/>
<comment type="caution">
    <text evidence="2">The sequence shown here is derived from an EMBL/GenBank/DDBJ whole genome shotgun (WGS) entry which is preliminary data.</text>
</comment>
<evidence type="ECO:0000259" key="1">
    <source>
        <dbReference type="Pfam" id="PF13966"/>
    </source>
</evidence>
<dbReference type="EMBL" id="JACGCI010000015">
    <property type="protein sequence ID" value="KAF6759424.1"/>
    <property type="molecule type" value="Genomic_DNA"/>
</dbReference>
<feature type="non-terminal residue" evidence="2">
    <location>
        <position position="1"/>
    </location>
</feature>
<dbReference type="Pfam" id="PF13966">
    <property type="entry name" value="zf-RVT"/>
    <property type="match status" value="1"/>
</dbReference>
<feature type="non-terminal residue" evidence="2">
    <location>
        <position position="166"/>
    </location>
</feature>
<gene>
    <name evidence="2" type="ORF">DFP72DRAFT_757453</name>
</gene>
<dbReference type="AlphaFoldDB" id="A0A8H6MB30"/>
<sequence length="166" mass="18733">GARLSVMTQSKLYRGARARKPPVIRKRTKENIELVVNTVEALTGTKPTQEAVWQSLNRQEALSKKSSAFLWKAIHEAHKVGKYWEHTGVRDTHMPCELCDSPVESIEHILLECKASGQQEVWKQVRELWKETGKPLPHIALGLILGIGVVEIREDPTGSRLAIRLL</sequence>
<dbReference type="Proteomes" id="UP000521943">
    <property type="component" value="Unassembled WGS sequence"/>
</dbReference>
<reference evidence="2 3" key="1">
    <citation type="submission" date="2020-07" db="EMBL/GenBank/DDBJ databases">
        <title>Comparative genomics of pyrophilous fungi reveals a link between fire events and developmental genes.</title>
        <authorList>
            <consortium name="DOE Joint Genome Institute"/>
            <person name="Steindorff A.S."/>
            <person name="Carver A."/>
            <person name="Calhoun S."/>
            <person name="Stillman K."/>
            <person name="Liu H."/>
            <person name="Lipzen A."/>
            <person name="Pangilinan J."/>
            <person name="Labutti K."/>
            <person name="Bruns T.D."/>
            <person name="Grigoriev I.V."/>
        </authorList>
    </citation>
    <scope>NUCLEOTIDE SEQUENCE [LARGE SCALE GENOMIC DNA]</scope>
    <source>
        <strain evidence="2 3">CBS 144469</strain>
    </source>
</reference>
<keyword evidence="3" id="KW-1185">Reference proteome</keyword>
<dbReference type="InterPro" id="IPR026960">
    <property type="entry name" value="RVT-Znf"/>
</dbReference>
<organism evidence="2 3">
    <name type="scientific">Ephemerocybe angulata</name>
    <dbReference type="NCBI Taxonomy" id="980116"/>
    <lineage>
        <taxon>Eukaryota</taxon>
        <taxon>Fungi</taxon>
        <taxon>Dikarya</taxon>
        <taxon>Basidiomycota</taxon>
        <taxon>Agaricomycotina</taxon>
        <taxon>Agaricomycetes</taxon>
        <taxon>Agaricomycetidae</taxon>
        <taxon>Agaricales</taxon>
        <taxon>Agaricineae</taxon>
        <taxon>Psathyrellaceae</taxon>
        <taxon>Ephemerocybe</taxon>
    </lineage>
</organism>
<feature type="domain" description="Reverse transcriptase zinc-binding" evidence="1">
    <location>
        <begin position="50"/>
        <end position="117"/>
    </location>
</feature>
<protein>
    <recommendedName>
        <fullName evidence="1">Reverse transcriptase zinc-binding domain-containing protein</fullName>
    </recommendedName>
</protein>
<name>A0A8H6MB30_9AGAR</name>
<evidence type="ECO:0000313" key="3">
    <source>
        <dbReference type="Proteomes" id="UP000521943"/>
    </source>
</evidence>
<evidence type="ECO:0000313" key="2">
    <source>
        <dbReference type="EMBL" id="KAF6759424.1"/>
    </source>
</evidence>
<proteinExistence type="predicted"/>
<accession>A0A8H6MB30</accession>